<evidence type="ECO:0000256" key="11">
    <source>
        <dbReference type="ARBA" id="ARBA00032707"/>
    </source>
</evidence>
<evidence type="ECO:0000256" key="4">
    <source>
        <dbReference type="ARBA" id="ARBA00021581"/>
    </source>
</evidence>
<evidence type="ECO:0000256" key="14">
    <source>
        <dbReference type="HAMAP-Rule" id="MF_01006"/>
    </source>
</evidence>
<sequence length="255" mass="27946">MNIFYTIVLAIIEGFTEFLPISSTGHLILASKLLTIPSSEFLSSFEIAIQLGAILAVVVLFPKYLFQDKKTIVRIALAFLPTAIIGFILYPFVKGFLLGSAYVVVFALLIGGVVLIFLENILKKKEVGEEIEKLKYPNAVLIGVIQSLAIVPGVSRSAATIIGARFLGLSREAAVLFSFLLAVPTMAAATGFDLLKSGFDFSFNEFLMLGVGFVVSFVFALISVRFLLKFVRIHDFKAFGVYRILVAILFLIFVL</sequence>
<accession>A0A2H0USL3</accession>
<dbReference type="Proteomes" id="UP000231157">
    <property type="component" value="Unassembled WGS sequence"/>
</dbReference>
<keyword evidence="7 14" id="KW-0378">Hydrolase</keyword>
<evidence type="ECO:0000256" key="10">
    <source>
        <dbReference type="ARBA" id="ARBA00023251"/>
    </source>
</evidence>
<comment type="miscellaneous">
    <text evidence="14">Bacitracin is thought to be involved in the inhibition of peptidoglycan synthesis by sequestering undecaprenyl diphosphate, thereby reducing the pool of lipid carrier available.</text>
</comment>
<dbReference type="PANTHER" id="PTHR30622">
    <property type="entry name" value="UNDECAPRENYL-DIPHOSPHATASE"/>
    <property type="match status" value="1"/>
</dbReference>
<evidence type="ECO:0000313" key="15">
    <source>
        <dbReference type="EMBL" id="PIR89404.1"/>
    </source>
</evidence>
<dbReference type="NCBIfam" id="TIGR00753">
    <property type="entry name" value="undec_PP_bacA"/>
    <property type="match status" value="1"/>
</dbReference>
<comment type="catalytic activity">
    <reaction evidence="13 14">
        <text>di-trans,octa-cis-undecaprenyl diphosphate + H2O = di-trans,octa-cis-undecaprenyl phosphate + phosphate + H(+)</text>
        <dbReference type="Rhea" id="RHEA:28094"/>
        <dbReference type="ChEBI" id="CHEBI:15377"/>
        <dbReference type="ChEBI" id="CHEBI:15378"/>
        <dbReference type="ChEBI" id="CHEBI:43474"/>
        <dbReference type="ChEBI" id="CHEBI:58405"/>
        <dbReference type="ChEBI" id="CHEBI:60392"/>
        <dbReference type="EC" id="3.6.1.27"/>
    </reaction>
</comment>
<evidence type="ECO:0000256" key="7">
    <source>
        <dbReference type="ARBA" id="ARBA00022801"/>
    </source>
</evidence>
<feature type="transmembrane region" description="Helical" evidence="14">
    <location>
        <begin position="7"/>
        <end position="29"/>
    </location>
</feature>
<evidence type="ECO:0000313" key="16">
    <source>
        <dbReference type="Proteomes" id="UP000231157"/>
    </source>
</evidence>
<keyword evidence="8 14" id="KW-1133">Transmembrane helix</keyword>
<dbReference type="Pfam" id="PF02673">
    <property type="entry name" value="BacA"/>
    <property type="match status" value="1"/>
</dbReference>
<comment type="similarity">
    <text evidence="2 14">Belongs to the UppP family.</text>
</comment>
<feature type="transmembrane region" description="Helical" evidence="14">
    <location>
        <begin position="206"/>
        <end position="224"/>
    </location>
</feature>
<evidence type="ECO:0000256" key="13">
    <source>
        <dbReference type="ARBA" id="ARBA00047594"/>
    </source>
</evidence>
<evidence type="ECO:0000256" key="12">
    <source>
        <dbReference type="ARBA" id="ARBA00032932"/>
    </source>
</evidence>
<name>A0A2H0USL3_9BACT</name>
<dbReference type="EMBL" id="PFAZ01000001">
    <property type="protein sequence ID" value="PIR89404.1"/>
    <property type="molecule type" value="Genomic_DNA"/>
</dbReference>
<dbReference type="GO" id="GO:0009252">
    <property type="term" value="P:peptidoglycan biosynthetic process"/>
    <property type="evidence" value="ECO:0007669"/>
    <property type="project" value="UniProtKB-KW"/>
</dbReference>
<evidence type="ECO:0000256" key="8">
    <source>
        <dbReference type="ARBA" id="ARBA00022989"/>
    </source>
</evidence>
<organism evidence="15 16">
    <name type="scientific">Candidatus Harrisonbacteria bacterium CG10_big_fil_rev_8_21_14_0_10_40_38</name>
    <dbReference type="NCBI Taxonomy" id="1974583"/>
    <lineage>
        <taxon>Bacteria</taxon>
        <taxon>Candidatus Harrisoniibacteriota</taxon>
    </lineage>
</organism>
<feature type="transmembrane region" description="Helical" evidence="14">
    <location>
        <begin position="99"/>
        <end position="118"/>
    </location>
</feature>
<dbReference type="PANTHER" id="PTHR30622:SF3">
    <property type="entry name" value="UNDECAPRENYL-DIPHOSPHATASE"/>
    <property type="match status" value="1"/>
</dbReference>
<dbReference type="GO" id="GO:0050380">
    <property type="term" value="F:undecaprenyl-diphosphatase activity"/>
    <property type="evidence" value="ECO:0007669"/>
    <property type="project" value="UniProtKB-UniRule"/>
</dbReference>
<dbReference type="InterPro" id="IPR003824">
    <property type="entry name" value="UppP"/>
</dbReference>
<feature type="transmembrane region" description="Helical" evidence="14">
    <location>
        <begin position="236"/>
        <end position="254"/>
    </location>
</feature>
<keyword evidence="14" id="KW-0961">Cell wall biogenesis/degradation</keyword>
<keyword evidence="10 14" id="KW-0046">Antibiotic resistance</keyword>
<evidence type="ECO:0000256" key="5">
    <source>
        <dbReference type="ARBA" id="ARBA00022475"/>
    </source>
</evidence>
<dbReference type="HAMAP" id="MF_01006">
    <property type="entry name" value="Undec_diphosphatase"/>
    <property type="match status" value="1"/>
</dbReference>
<evidence type="ECO:0000256" key="1">
    <source>
        <dbReference type="ARBA" id="ARBA00004651"/>
    </source>
</evidence>
<keyword evidence="14" id="KW-0573">Peptidoglycan synthesis</keyword>
<dbReference type="EC" id="3.6.1.27" evidence="3 14"/>
<comment type="function">
    <text evidence="14">Catalyzes the dephosphorylation of undecaprenyl diphosphate (UPP). Confers resistance to bacitracin.</text>
</comment>
<dbReference type="GO" id="GO:0071555">
    <property type="term" value="P:cell wall organization"/>
    <property type="evidence" value="ECO:0007669"/>
    <property type="project" value="UniProtKB-KW"/>
</dbReference>
<feature type="transmembrane region" description="Helical" evidence="14">
    <location>
        <begin position="73"/>
        <end position="93"/>
    </location>
</feature>
<gene>
    <name evidence="14 15" type="primary">uppP</name>
    <name evidence="15" type="ORF">COU07_00700</name>
</gene>
<evidence type="ECO:0000256" key="3">
    <source>
        <dbReference type="ARBA" id="ARBA00012374"/>
    </source>
</evidence>
<feature type="transmembrane region" description="Helical" evidence="14">
    <location>
        <begin position="173"/>
        <end position="194"/>
    </location>
</feature>
<comment type="subcellular location">
    <subcellularLocation>
        <location evidence="1 14">Cell membrane</location>
        <topology evidence="1 14">Multi-pass membrane protein</topology>
    </subcellularLocation>
</comment>
<dbReference type="GO" id="GO:0005886">
    <property type="term" value="C:plasma membrane"/>
    <property type="evidence" value="ECO:0007669"/>
    <property type="project" value="UniProtKB-SubCell"/>
</dbReference>
<keyword evidence="5 14" id="KW-1003">Cell membrane</keyword>
<evidence type="ECO:0000256" key="6">
    <source>
        <dbReference type="ARBA" id="ARBA00022692"/>
    </source>
</evidence>
<protein>
    <recommendedName>
        <fullName evidence="4 14">Undecaprenyl-diphosphatase</fullName>
        <ecNumber evidence="3 14">3.6.1.27</ecNumber>
    </recommendedName>
    <alternativeName>
        <fullName evidence="12 14">Bacitracin resistance protein</fullName>
    </alternativeName>
    <alternativeName>
        <fullName evidence="11 14">Undecaprenyl pyrophosphate phosphatase</fullName>
    </alternativeName>
</protein>
<feature type="transmembrane region" description="Helical" evidence="14">
    <location>
        <begin position="41"/>
        <end position="61"/>
    </location>
</feature>
<keyword evidence="14" id="KW-0133">Cell shape</keyword>
<dbReference type="GO" id="GO:0046677">
    <property type="term" value="P:response to antibiotic"/>
    <property type="evidence" value="ECO:0007669"/>
    <property type="project" value="UniProtKB-UniRule"/>
</dbReference>
<keyword evidence="9 14" id="KW-0472">Membrane</keyword>
<keyword evidence="6 14" id="KW-0812">Transmembrane</keyword>
<proteinExistence type="inferred from homology"/>
<evidence type="ECO:0000256" key="9">
    <source>
        <dbReference type="ARBA" id="ARBA00023136"/>
    </source>
</evidence>
<evidence type="ECO:0000256" key="2">
    <source>
        <dbReference type="ARBA" id="ARBA00010621"/>
    </source>
</evidence>
<comment type="caution">
    <text evidence="15">The sequence shown here is derived from an EMBL/GenBank/DDBJ whole genome shotgun (WGS) entry which is preliminary data.</text>
</comment>
<reference evidence="16" key="1">
    <citation type="submission" date="2017-09" db="EMBL/GenBank/DDBJ databases">
        <title>Depth-based differentiation of microbial function through sediment-hosted aquifers and enrichment of novel symbionts in the deep terrestrial subsurface.</title>
        <authorList>
            <person name="Probst A.J."/>
            <person name="Ladd B."/>
            <person name="Jarett J.K."/>
            <person name="Geller-Mcgrath D.E."/>
            <person name="Sieber C.M.K."/>
            <person name="Emerson J.B."/>
            <person name="Anantharaman K."/>
            <person name="Thomas B.C."/>
            <person name="Malmstrom R."/>
            <person name="Stieglmeier M."/>
            <person name="Klingl A."/>
            <person name="Woyke T."/>
            <person name="Ryan C.M."/>
            <person name="Banfield J.F."/>
        </authorList>
    </citation>
    <scope>NUCLEOTIDE SEQUENCE [LARGE SCALE GENOMIC DNA]</scope>
</reference>
<dbReference type="AlphaFoldDB" id="A0A2H0USL3"/>
<dbReference type="GO" id="GO:0008360">
    <property type="term" value="P:regulation of cell shape"/>
    <property type="evidence" value="ECO:0007669"/>
    <property type="project" value="UniProtKB-KW"/>
</dbReference>